<dbReference type="EMBL" id="AE017282">
    <property type="protein sequence ID" value="AAU90810.1"/>
    <property type="molecule type" value="Genomic_DNA"/>
</dbReference>
<feature type="region of interest" description="Disordered" evidence="1">
    <location>
        <begin position="51"/>
        <end position="84"/>
    </location>
</feature>
<dbReference type="HOGENOM" id="CLU_076835_2_0_6"/>
<name>Q602H3_METCA</name>
<keyword evidence="2" id="KW-1133">Transmembrane helix</keyword>
<dbReference type="PANTHER" id="PTHR38687:SF1">
    <property type="entry name" value="CELL DIVISION PROTEIN DEDD"/>
    <property type="match status" value="1"/>
</dbReference>
<reference evidence="4 5" key="1">
    <citation type="journal article" date="2004" name="PLoS Biol.">
        <title>Genomic insights into methanotrophy: the complete genome sequence of Methylococcus capsulatus (Bath).</title>
        <authorList>
            <person name="Ward N.L."/>
            <person name="Larsen O."/>
            <person name="Sakwa J."/>
            <person name="Bruseth L."/>
            <person name="Khouri H.M."/>
            <person name="Durkin A.S."/>
            <person name="Dimitrov G."/>
            <person name="Jiang L."/>
            <person name="Scanlan D."/>
            <person name="Kang K.H."/>
            <person name="Lewis M.R."/>
            <person name="Nelson K.E."/>
            <person name="Methe B.A."/>
            <person name="Wu M."/>
            <person name="Heidelberg J.F."/>
            <person name="Paulsen I.T."/>
            <person name="Fouts D.E."/>
            <person name="Ravel J."/>
            <person name="Tettelin H."/>
            <person name="Ren Q."/>
            <person name="Read T.D."/>
            <person name="DeBoy R.T."/>
            <person name="Seshadri R."/>
            <person name="Salzberg S.L."/>
            <person name="Jensen H.B."/>
            <person name="Birkeland N.K."/>
            <person name="Nelson W.C."/>
            <person name="Dodson R.J."/>
            <person name="Grindhaug S.H."/>
            <person name="Holt I.E."/>
            <person name="Eidhammer I."/>
            <person name="Jonasen I."/>
            <person name="Vanaken S."/>
            <person name="Utterback T.R."/>
            <person name="Feldblyum T.V."/>
            <person name="Fraser C.M."/>
            <person name="Lillehaug J.R."/>
            <person name="Eisen J.A."/>
        </authorList>
    </citation>
    <scope>NUCLEOTIDE SEQUENCE [LARGE SCALE GENOMIC DNA]</scope>
    <source>
        <strain evidence="5">ATCC 33009 / NCIMB 11132 / Bath</strain>
    </source>
</reference>
<feature type="compositionally biased region" description="Pro residues" evidence="1">
    <location>
        <begin position="56"/>
        <end position="65"/>
    </location>
</feature>
<dbReference type="GO" id="GO:0032153">
    <property type="term" value="C:cell division site"/>
    <property type="evidence" value="ECO:0007669"/>
    <property type="project" value="TreeGrafter"/>
</dbReference>
<dbReference type="Proteomes" id="UP000006821">
    <property type="component" value="Chromosome"/>
</dbReference>
<organism evidence="4 5">
    <name type="scientific">Methylococcus capsulatus (strain ATCC 33009 / NCIMB 11132 / Bath)</name>
    <dbReference type="NCBI Taxonomy" id="243233"/>
    <lineage>
        <taxon>Bacteria</taxon>
        <taxon>Pseudomonadati</taxon>
        <taxon>Pseudomonadota</taxon>
        <taxon>Gammaproteobacteria</taxon>
        <taxon>Methylococcales</taxon>
        <taxon>Methylococcaceae</taxon>
        <taxon>Methylococcus</taxon>
    </lineage>
</organism>
<dbReference type="PROSITE" id="PS51724">
    <property type="entry name" value="SPOR"/>
    <property type="match status" value="1"/>
</dbReference>
<dbReference type="GeneID" id="88225247"/>
<dbReference type="InterPro" id="IPR036680">
    <property type="entry name" value="SPOR-like_sf"/>
</dbReference>
<dbReference type="InterPro" id="IPR007730">
    <property type="entry name" value="SPOR-like_dom"/>
</dbReference>
<dbReference type="GO" id="GO:0030428">
    <property type="term" value="C:cell septum"/>
    <property type="evidence" value="ECO:0007669"/>
    <property type="project" value="TreeGrafter"/>
</dbReference>
<dbReference type="PANTHER" id="PTHR38687">
    <property type="entry name" value="CELL DIVISION PROTEIN DEDD-RELATED"/>
    <property type="match status" value="1"/>
</dbReference>
<evidence type="ECO:0000256" key="1">
    <source>
        <dbReference type="SAM" id="MobiDB-lite"/>
    </source>
</evidence>
<evidence type="ECO:0000259" key="3">
    <source>
        <dbReference type="PROSITE" id="PS51724"/>
    </source>
</evidence>
<dbReference type="GO" id="GO:0042834">
    <property type="term" value="F:peptidoglycan binding"/>
    <property type="evidence" value="ECO:0007669"/>
    <property type="project" value="InterPro"/>
</dbReference>
<feature type="domain" description="SPOR" evidence="3">
    <location>
        <begin position="123"/>
        <end position="202"/>
    </location>
</feature>
<proteinExistence type="predicted"/>
<dbReference type="SUPFAM" id="SSF110997">
    <property type="entry name" value="Sporulation related repeat"/>
    <property type="match status" value="1"/>
</dbReference>
<keyword evidence="2" id="KW-0472">Membrane</keyword>
<gene>
    <name evidence="4" type="ordered locus">MCA3090</name>
</gene>
<dbReference type="Pfam" id="PF05036">
    <property type="entry name" value="SPOR"/>
    <property type="match status" value="1"/>
</dbReference>
<dbReference type="eggNOG" id="COG3087">
    <property type="taxonomic scope" value="Bacteria"/>
</dbReference>
<dbReference type="InterPro" id="IPR052521">
    <property type="entry name" value="Cell_div_SPOR-domain"/>
</dbReference>
<evidence type="ECO:0000313" key="4">
    <source>
        <dbReference type="EMBL" id="AAU90810.1"/>
    </source>
</evidence>
<dbReference type="Gene3D" id="3.30.70.1070">
    <property type="entry name" value="Sporulation related repeat"/>
    <property type="match status" value="1"/>
</dbReference>
<evidence type="ECO:0000313" key="5">
    <source>
        <dbReference type="Proteomes" id="UP000006821"/>
    </source>
</evidence>
<dbReference type="STRING" id="243233.MCA3090"/>
<protein>
    <submittedName>
        <fullName evidence="4">Conserved domain protein</fullName>
    </submittedName>
</protein>
<feature type="region of interest" description="Disordered" evidence="1">
    <location>
        <begin position="115"/>
        <end position="137"/>
    </location>
</feature>
<evidence type="ECO:0000256" key="2">
    <source>
        <dbReference type="SAM" id="Phobius"/>
    </source>
</evidence>
<dbReference type="RefSeq" id="WP_010962274.1">
    <property type="nucleotide sequence ID" value="NC_002977.6"/>
</dbReference>
<keyword evidence="2" id="KW-0812">Transmembrane</keyword>
<feature type="transmembrane region" description="Helical" evidence="2">
    <location>
        <begin position="21"/>
        <end position="43"/>
    </location>
</feature>
<dbReference type="GO" id="GO:0032506">
    <property type="term" value="P:cytokinetic process"/>
    <property type="evidence" value="ECO:0007669"/>
    <property type="project" value="TreeGrafter"/>
</dbReference>
<accession>Q602H3</accession>
<sequence>MPKDYKHRVPGYRQARRRGKRGWLAAGIVVVCLAAGAGTYVILSRQAETATVNPTPEAPPQPAPAVPTGTGTEARRLETPAPTAVKKAAPPRFTFYKILSEKEEIIPEAEIRTIKREEEQGRSPPGGGYIVQAGSYRSRPDAEKMRAELAKLKVKARLERVKIENVEWFRVKIGPYENLAEADRLRTILKKNGIDSVVQKMTPRQSPAPAAKH</sequence>
<dbReference type="KEGG" id="mca:MCA3090"/>
<dbReference type="AlphaFoldDB" id="Q602H3"/>